<dbReference type="EMBL" id="PFGP01000136">
    <property type="protein sequence ID" value="PIW65895.1"/>
    <property type="molecule type" value="Genomic_DNA"/>
</dbReference>
<evidence type="ECO:0000256" key="10">
    <source>
        <dbReference type="SAM" id="SignalP"/>
    </source>
</evidence>
<protein>
    <recommendedName>
        <fullName evidence="15">TonB-dependent receptor</fullName>
    </recommendedName>
</protein>
<keyword evidence="7 8" id="KW-0998">Cell outer membrane</keyword>
<dbReference type="GO" id="GO:0015344">
    <property type="term" value="F:siderophore uptake transmembrane transporter activity"/>
    <property type="evidence" value="ECO:0007669"/>
    <property type="project" value="TreeGrafter"/>
</dbReference>
<evidence type="ECO:0000256" key="8">
    <source>
        <dbReference type="PROSITE-ProRule" id="PRU01360"/>
    </source>
</evidence>
<accession>A0A2J0LDF8</accession>
<keyword evidence="6 8" id="KW-0472">Membrane</keyword>
<feature type="chain" id="PRO_5014437906" description="TonB-dependent receptor" evidence="10">
    <location>
        <begin position="30"/>
        <end position="688"/>
    </location>
</feature>
<feature type="domain" description="TonB-dependent receptor-like beta-barrel" evidence="11">
    <location>
        <begin position="213"/>
        <end position="647"/>
    </location>
</feature>
<feature type="signal peptide" evidence="10">
    <location>
        <begin position="1"/>
        <end position="29"/>
    </location>
</feature>
<dbReference type="PROSITE" id="PS52016">
    <property type="entry name" value="TONB_DEPENDENT_REC_3"/>
    <property type="match status" value="1"/>
</dbReference>
<dbReference type="PROSITE" id="PS51257">
    <property type="entry name" value="PROKAR_LIPOPROTEIN"/>
    <property type="match status" value="1"/>
</dbReference>
<evidence type="ECO:0000313" key="14">
    <source>
        <dbReference type="Proteomes" id="UP000231267"/>
    </source>
</evidence>
<dbReference type="Proteomes" id="UP000231267">
    <property type="component" value="Unassembled WGS sequence"/>
</dbReference>
<dbReference type="Pfam" id="PF00593">
    <property type="entry name" value="TonB_dep_Rec_b-barrel"/>
    <property type="match status" value="1"/>
</dbReference>
<evidence type="ECO:0000256" key="3">
    <source>
        <dbReference type="ARBA" id="ARBA00022452"/>
    </source>
</evidence>
<comment type="caution">
    <text evidence="13">The sequence shown here is derived from an EMBL/GenBank/DDBJ whole genome shotgun (WGS) entry which is preliminary data.</text>
</comment>
<evidence type="ECO:0000256" key="7">
    <source>
        <dbReference type="ARBA" id="ARBA00023237"/>
    </source>
</evidence>
<feature type="domain" description="TonB-dependent receptor plug" evidence="12">
    <location>
        <begin position="54"/>
        <end position="162"/>
    </location>
</feature>
<keyword evidence="3 8" id="KW-1134">Transmembrane beta strand</keyword>
<dbReference type="PANTHER" id="PTHR30069">
    <property type="entry name" value="TONB-DEPENDENT OUTER MEMBRANE RECEPTOR"/>
    <property type="match status" value="1"/>
</dbReference>
<comment type="similarity">
    <text evidence="8 9">Belongs to the TonB-dependent receptor family.</text>
</comment>
<dbReference type="CDD" id="cd01347">
    <property type="entry name" value="ligand_gated_channel"/>
    <property type="match status" value="1"/>
</dbReference>
<proteinExistence type="inferred from homology"/>
<dbReference type="SUPFAM" id="SSF56935">
    <property type="entry name" value="Porins"/>
    <property type="match status" value="1"/>
</dbReference>
<keyword evidence="4 8" id="KW-0812">Transmembrane</keyword>
<dbReference type="AlphaFoldDB" id="A0A2J0LDF8"/>
<evidence type="ECO:0000259" key="11">
    <source>
        <dbReference type="Pfam" id="PF00593"/>
    </source>
</evidence>
<gene>
    <name evidence="13" type="ORF">COW11_06185</name>
</gene>
<keyword evidence="5 9" id="KW-0798">TonB box</keyword>
<evidence type="ECO:0000256" key="2">
    <source>
        <dbReference type="ARBA" id="ARBA00022448"/>
    </source>
</evidence>
<dbReference type="PANTHER" id="PTHR30069:SF27">
    <property type="entry name" value="BLL4766 PROTEIN"/>
    <property type="match status" value="1"/>
</dbReference>
<dbReference type="Gene3D" id="2.170.130.10">
    <property type="entry name" value="TonB-dependent receptor, plug domain"/>
    <property type="match status" value="1"/>
</dbReference>
<evidence type="ECO:0000256" key="6">
    <source>
        <dbReference type="ARBA" id="ARBA00023136"/>
    </source>
</evidence>
<dbReference type="InterPro" id="IPR000531">
    <property type="entry name" value="Beta-barrel_TonB"/>
</dbReference>
<dbReference type="Gene3D" id="2.40.170.20">
    <property type="entry name" value="TonB-dependent receptor, beta-barrel domain"/>
    <property type="match status" value="1"/>
</dbReference>
<name>A0A2J0LDF8_9BACT</name>
<dbReference type="InterPro" id="IPR037066">
    <property type="entry name" value="Plug_dom_sf"/>
</dbReference>
<keyword evidence="2 8" id="KW-0813">Transport</keyword>
<dbReference type="InterPro" id="IPR039426">
    <property type="entry name" value="TonB-dep_rcpt-like"/>
</dbReference>
<reference evidence="13 14" key="1">
    <citation type="submission" date="2017-09" db="EMBL/GenBank/DDBJ databases">
        <title>Depth-based differentiation of microbial function through sediment-hosted aquifers and enrichment of novel symbionts in the deep terrestrial subsurface.</title>
        <authorList>
            <person name="Probst A.J."/>
            <person name="Ladd B."/>
            <person name="Jarett J.K."/>
            <person name="Geller-Mcgrath D.E."/>
            <person name="Sieber C.M."/>
            <person name="Emerson J.B."/>
            <person name="Anantharaman K."/>
            <person name="Thomas B.C."/>
            <person name="Malmstrom R."/>
            <person name="Stieglmeier M."/>
            <person name="Klingl A."/>
            <person name="Woyke T."/>
            <person name="Ryan C.M."/>
            <person name="Banfield J.F."/>
        </authorList>
    </citation>
    <scope>NUCLEOTIDE SEQUENCE [LARGE SCALE GENOMIC DNA]</scope>
    <source>
        <strain evidence="13">CG12_big_fil_rev_8_21_14_0_65_43_15</strain>
    </source>
</reference>
<dbReference type="InterPro" id="IPR012910">
    <property type="entry name" value="Plug_dom"/>
</dbReference>
<dbReference type="GO" id="GO:0009279">
    <property type="term" value="C:cell outer membrane"/>
    <property type="evidence" value="ECO:0007669"/>
    <property type="project" value="UniProtKB-SubCell"/>
</dbReference>
<keyword evidence="10" id="KW-0732">Signal</keyword>
<evidence type="ECO:0000256" key="1">
    <source>
        <dbReference type="ARBA" id="ARBA00004571"/>
    </source>
</evidence>
<organism evidence="13 14">
    <name type="scientific">Candidatus Taenaricola geysiri</name>
    <dbReference type="NCBI Taxonomy" id="1974752"/>
    <lineage>
        <taxon>Bacteria</taxon>
        <taxon>Pseudomonadati</taxon>
        <taxon>Candidatus Omnitrophota</taxon>
        <taxon>Candidatus Taenaricola</taxon>
    </lineage>
</organism>
<evidence type="ECO:0000256" key="9">
    <source>
        <dbReference type="RuleBase" id="RU003357"/>
    </source>
</evidence>
<dbReference type="Pfam" id="PF07715">
    <property type="entry name" value="Plug"/>
    <property type="match status" value="1"/>
</dbReference>
<evidence type="ECO:0008006" key="15">
    <source>
        <dbReference type="Google" id="ProtNLM"/>
    </source>
</evidence>
<comment type="subcellular location">
    <subcellularLocation>
        <location evidence="1 8">Cell outer membrane</location>
        <topology evidence="1 8">Multi-pass membrane protein</topology>
    </subcellularLocation>
</comment>
<evidence type="ECO:0000256" key="4">
    <source>
        <dbReference type="ARBA" id="ARBA00022692"/>
    </source>
</evidence>
<evidence type="ECO:0000256" key="5">
    <source>
        <dbReference type="ARBA" id="ARBA00023077"/>
    </source>
</evidence>
<dbReference type="InterPro" id="IPR036942">
    <property type="entry name" value="Beta-barrel_TonB_sf"/>
</dbReference>
<evidence type="ECO:0000259" key="12">
    <source>
        <dbReference type="Pfam" id="PF07715"/>
    </source>
</evidence>
<sequence length="688" mass="78083">MKKSQNLKFLVLSFSFAFCAFSFILSCFAEQSDNKYDLGKITVTPYRYEESLGAIPASVTIITKEDIKGSNAEKAIDVIRSTTGLSVRDYYGNGTTSAVDIAGFGEQAALNTLVLIDGRRANDVDLSGVDWSQIPLDRVERIEILRGGSAAVLYGDNASAGVINIITKKGSKEPKVKTQVAAGSYDMNNEKLSLEGSHDDKFTYWLDIGRDSTHGYRKNTFAKNKDFGSKLEYKFTDSVSMYFNAGLHDSSFGLPGALFQHHIEENSRQWARYGKDHTNNKDYYLALGNKTDFFDAGNFSVDFNYRRKDTDSYFPTANNDTMRNEIRTYGILPKYVLENAVLGYGNKMITGLDWYKVFYTSKNYTPPNDINLKNYNNIKKDSTAGYIQDELSISEQLTLVGGYRYEAARYAFNYHDVTGTNPNRDTKLKPHRQAFNSGVSYNYQDDSAVFFNFSKSFRFPEVDEFTGQNNASFQQFINTDLKPQSVINYQAGVRHRFNDKLNNSLSIYRMKVRDYIYYNPTGGVWGFGENENYDKTVHHGMEYHVDAKPTDALGIFANYTFTQARFDGGQYAGNDIPMVPRHKLGVGLRLLLSDDLTLNIIDTYMDKRYFINDQANAVSRLNGYLVADANLSWRRDNLGITFGVNNLLNKQYSEYAVYATDSSNAFAWDKAYYPSPERNFNLKVDYAF</sequence>
<dbReference type="GO" id="GO:0044718">
    <property type="term" value="P:siderophore transmembrane transport"/>
    <property type="evidence" value="ECO:0007669"/>
    <property type="project" value="TreeGrafter"/>
</dbReference>
<evidence type="ECO:0000313" key="13">
    <source>
        <dbReference type="EMBL" id="PIW65895.1"/>
    </source>
</evidence>